<gene>
    <name evidence="2" type="ORF">GMARGA_LOCUS12644</name>
</gene>
<keyword evidence="1" id="KW-1133">Transmembrane helix</keyword>
<dbReference type="Proteomes" id="UP000789901">
    <property type="component" value="Unassembled WGS sequence"/>
</dbReference>
<keyword evidence="3" id="KW-1185">Reference proteome</keyword>
<keyword evidence="1" id="KW-0472">Membrane</keyword>
<accession>A0ABN7UZQ9</accession>
<name>A0ABN7UZQ9_GIGMA</name>
<proteinExistence type="predicted"/>
<evidence type="ECO:0000256" key="1">
    <source>
        <dbReference type="SAM" id="Phobius"/>
    </source>
</evidence>
<evidence type="ECO:0000313" key="3">
    <source>
        <dbReference type="Proteomes" id="UP000789901"/>
    </source>
</evidence>
<dbReference type="EMBL" id="CAJVQB010007806">
    <property type="protein sequence ID" value="CAG8709377.1"/>
    <property type="molecule type" value="Genomic_DNA"/>
</dbReference>
<protein>
    <submittedName>
        <fullName evidence="2">73_t:CDS:1</fullName>
    </submittedName>
</protein>
<organism evidence="2 3">
    <name type="scientific">Gigaspora margarita</name>
    <dbReference type="NCBI Taxonomy" id="4874"/>
    <lineage>
        <taxon>Eukaryota</taxon>
        <taxon>Fungi</taxon>
        <taxon>Fungi incertae sedis</taxon>
        <taxon>Mucoromycota</taxon>
        <taxon>Glomeromycotina</taxon>
        <taxon>Glomeromycetes</taxon>
        <taxon>Diversisporales</taxon>
        <taxon>Gigasporaceae</taxon>
        <taxon>Gigaspora</taxon>
    </lineage>
</organism>
<reference evidence="2 3" key="1">
    <citation type="submission" date="2021-06" db="EMBL/GenBank/DDBJ databases">
        <authorList>
            <person name="Kallberg Y."/>
            <person name="Tangrot J."/>
            <person name="Rosling A."/>
        </authorList>
    </citation>
    <scope>NUCLEOTIDE SEQUENCE [LARGE SCALE GENOMIC DNA]</scope>
    <source>
        <strain evidence="2 3">120-4 pot B 10/14</strain>
    </source>
</reference>
<evidence type="ECO:0000313" key="2">
    <source>
        <dbReference type="EMBL" id="CAG8709377.1"/>
    </source>
</evidence>
<comment type="caution">
    <text evidence="2">The sequence shown here is derived from an EMBL/GenBank/DDBJ whole genome shotgun (WGS) entry which is preliminary data.</text>
</comment>
<sequence>CFKDTTLEISASSYLALSYTILIYNYLIDLIEKFLKEKSYSSDIINAIDKAKLKLQKYYSTTNGLAYITAASI</sequence>
<feature type="transmembrane region" description="Helical" evidence="1">
    <location>
        <begin position="12"/>
        <end position="31"/>
    </location>
</feature>
<feature type="non-terminal residue" evidence="2">
    <location>
        <position position="1"/>
    </location>
</feature>
<keyword evidence="1" id="KW-0812">Transmembrane</keyword>